<evidence type="ECO:0000313" key="3">
    <source>
        <dbReference type="Proteomes" id="UP000019402"/>
    </source>
</evidence>
<sequence>MKKIKYLLLLFFAIMLIAACEKISTQMYEEERAMVNFSGTLTQHSFAKTGNESDTVNIPFYINGMDVDYVRTVAFEVVQDSTTAIEGDGADYTIVSSEVLPNEFTGYLKVKVNKPDDDVRVYFRVRDNDYFTVGVATETDHDLLLTNNLTPPIDWNLLTGRGLWKTKYYLGTYSTAYYQFIIDVTGETEIPYPWAVPGYNNNEKWSSAESAAFKTKITAELRKYNESIAPDVLLHDDGPAVGLPVIVGTYYQFD</sequence>
<dbReference type="EMBL" id="BAMD01000025">
    <property type="protein sequence ID" value="GAF03540.1"/>
    <property type="molecule type" value="Genomic_DNA"/>
</dbReference>
<dbReference type="PROSITE" id="PS51257">
    <property type="entry name" value="PROKAR_LIPOPROTEIN"/>
    <property type="match status" value="1"/>
</dbReference>
<feature type="chain" id="PRO_5004903861" description="DUF4843 domain-containing protein" evidence="1">
    <location>
        <begin position="19"/>
        <end position="254"/>
    </location>
</feature>
<gene>
    <name evidence="2" type="ORF">JCM21142_52218</name>
</gene>
<dbReference type="RefSeq" id="WP_044262909.1">
    <property type="nucleotide sequence ID" value="NZ_BAMD01000025.1"/>
</dbReference>
<keyword evidence="1" id="KW-0732">Signal</keyword>
<dbReference type="Proteomes" id="UP000019402">
    <property type="component" value="Unassembled WGS sequence"/>
</dbReference>
<keyword evidence="3" id="KW-1185">Reference proteome</keyword>
<dbReference type="STRING" id="869213.GCA_000517085_03671"/>
<dbReference type="OrthoDB" id="1094829at2"/>
<evidence type="ECO:0000313" key="2">
    <source>
        <dbReference type="EMBL" id="GAF03540.1"/>
    </source>
</evidence>
<dbReference type="Pfam" id="PF16132">
    <property type="entry name" value="DUF4843"/>
    <property type="match status" value="1"/>
</dbReference>
<name>W7XY53_9BACT</name>
<organism evidence="2 3">
    <name type="scientific">Saccharicrinis fermentans DSM 9555 = JCM 21142</name>
    <dbReference type="NCBI Taxonomy" id="869213"/>
    <lineage>
        <taxon>Bacteria</taxon>
        <taxon>Pseudomonadati</taxon>
        <taxon>Bacteroidota</taxon>
        <taxon>Bacteroidia</taxon>
        <taxon>Marinilabiliales</taxon>
        <taxon>Marinilabiliaceae</taxon>
        <taxon>Saccharicrinis</taxon>
    </lineage>
</organism>
<dbReference type="InterPro" id="IPR032299">
    <property type="entry name" value="DUF4843"/>
</dbReference>
<feature type="signal peptide" evidence="1">
    <location>
        <begin position="1"/>
        <end position="18"/>
    </location>
</feature>
<dbReference type="AlphaFoldDB" id="W7XY53"/>
<dbReference type="eggNOG" id="ENOG5030NG1">
    <property type="taxonomic scope" value="Bacteria"/>
</dbReference>
<protein>
    <recommendedName>
        <fullName evidence="4">DUF4843 domain-containing protein</fullName>
    </recommendedName>
</protein>
<evidence type="ECO:0008006" key="4">
    <source>
        <dbReference type="Google" id="ProtNLM"/>
    </source>
</evidence>
<evidence type="ECO:0000256" key="1">
    <source>
        <dbReference type="SAM" id="SignalP"/>
    </source>
</evidence>
<accession>W7XY53</accession>
<comment type="caution">
    <text evidence="2">The sequence shown here is derived from an EMBL/GenBank/DDBJ whole genome shotgun (WGS) entry which is preliminary data.</text>
</comment>
<reference evidence="2 3" key="1">
    <citation type="journal article" date="2014" name="Genome Announc.">
        <title>Draft Genome Sequence of Cytophaga fermentans JCM 21142T, a Facultative Anaerobe Isolated from Marine Mud.</title>
        <authorList>
            <person name="Starns D."/>
            <person name="Oshima K."/>
            <person name="Suda W."/>
            <person name="Iino T."/>
            <person name="Yuki M."/>
            <person name="Inoue J."/>
            <person name="Kitamura K."/>
            <person name="Iida T."/>
            <person name="Darby A."/>
            <person name="Hattori M."/>
            <person name="Ohkuma M."/>
        </authorList>
    </citation>
    <scope>NUCLEOTIDE SEQUENCE [LARGE SCALE GENOMIC DNA]</scope>
    <source>
        <strain evidence="2 3">JCM 21142</strain>
    </source>
</reference>
<proteinExistence type="predicted"/>